<evidence type="ECO:0000256" key="1">
    <source>
        <dbReference type="ARBA" id="ARBA00022737"/>
    </source>
</evidence>
<proteinExistence type="predicted"/>
<evidence type="ECO:0000313" key="4">
    <source>
        <dbReference type="Proteomes" id="UP000230463"/>
    </source>
</evidence>
<accession>A0A855FV44</accession>
<dbReference type="PANTHER" id="PTHR32305">
    <property type="match status" value="1"/>
</dbReference>
<name>A0A855FV44_9NEIS</name>
<gene>
    <name evidence="3" type="ORF">BHC57_09275</name>
</gene>
<feature type="domain" description="Teneurin-like YD-shell" evidence="2">
    <location>
        <begin position="11"/>
        <end position="243"/>
    </location>
</feature>
<dbReference type="EMBL" id="MEIU01000061">
    <property type="protein sequence ID" value="PIT59252.1"/>
    <property type="molecule type" value="Genomic_DNA"/>
</dbReference>
<evidence type="ECO:0000259" key="2">
    <source>
        <dbReference type="Pfam" id="PF25023"/>
    </source>
</evidence>
<dbReference type="AlphaFoldDB" id="A0A855FV44"/>
<protein>
    <recommendedName>
        <fullName evidence="2">Teneurin-like YD-shell domain-containing protein</fullName>
    </recommendedName>
</protein>
<dbReference type="Gene3D" id="2.180.10.10">
    <property type="entry name" value="RHS repeat-associated core"/>
    <property type="match status" value="1"/>
</dbReference>
<dbReference type="PANTHER" id="PTHR32305:SF15">
    <property type="entry name" value="PROTEIN RHSA-RELATED"/>
    <property type="match status" value="1"/>
</dbReference>
<dbReference type="NCBIfam" id="TIGR03696">
    <property type="entry name" value="Rhs_assc_core"/>
    <property type="match status" value="1"/>
</dbReference>
<dbReference type="Pfam" id="PF25023">
    <property type="entry name" value="TEN_YD-shell"/>
    <property type="match status" value="1"/>
</dbReference>
<dbReference type="Proteomes" id="UP000230463">
    <property type="component" value="Unassembled WGS sequence"/>
</dbReference>
<sequence length="393" mass="45754">MEGCRNQRYWETLQYDAATNLLDHRRPIELDPSNQNVIRCNQLLHFRGHRYRYDEHGRTQTKQTIGATQHYHYDAEHRLSEVRIEQTDRSQRYGYVYDALGRRIEKHQLDNAGKPCNRTRFLWDGLRMIQETGLNQHSSLYIYTDQSSYEPLARIDKRGNDPEKVMYFHTDLNGCPKELTDENGKILWECSFQLWGKRIHEIEHEPIEQNLRYQGQYLDRETGLHYNTFRYYDPDVGRFTQPDPIGLAGGFNLYQYAPNGLTWIDPIGWNCVATNSKLNKKIKEVRAGNDVTVGSFKEADQVLYGAFANTRKVTGAGNKSAAKTSRQKKEFKLRPSEKGNTAVYHKDYQFNKDGILIGHEGLPDGHPHKTVPHINVLTPDGKKITIYIERQYA</sequence>
<dbReference type="InterPro" id="IPR050708">
    <property type="entry name" value="T6SS_VgrG/RHS"/>
</dbReference>
<dbReference type="InterPro" id="IPR056823">
    <property type="entry name" value="TEN-like_YD-shell"/>
</dbReference>
<dbReference type="PRINTS" id="PR00394">
    <property type="entry name" value="RHSPROTEIN"/>
</dbReference>
<reference evidence="3 4" key="1">
    <citation type="journal article" date="2017" name="MBio">
        <title>Type VI secretion-mediated competition in the bee gut microbiome.</title>
        <authorList>
            <person name="Steele M.I."/>
            <person name="Kwong W.K."/>
            <person name="Powell J.E."/>
            <person name="Whiteley M."/>
            <person name="Moran N.A."/>
        </authorList>
    </citation>
    <scope>NUCLEOTIDE SEQUENCE [LARGE SCALE GENOMIC DNA]</scope>
    <source>
        <strain evidence="3 4">HK3</strain>
    </source>
</reference>
<dbReference type="InterPro" id="IPR022385">
    <property type="entry name" value="Rhs_assc_core"/>
</dbReference>
<organism evidence="3 4">
    <name type="scientific">Snodgrassella alvi</name>
    <dbReference type="NCBI Taxonomy" id="1196083"/>
    <lineage>
        <taxon>Bacteria</taxon>
        <taxon>Pseudomonadati</taxon>
        <taxon>Pseudomonadota</taxon>
        <taxon>Betaproteobacteria</taxon>
        <taxon>Neisseriales</taxon>
        <taxon>Neisseriaceae</taxon>
        <taxon>Snodgrassella</taxon>
    </lineage>
</organism>
<comment type="caution">
    <text evidence="3">The sequence shown here is derived from an EMBL/GenBank/DDBJ whole genome shotgun (WGS) entry which is preliminary data.</text>
</comment>
<keyword evidence="1" id="KW-0677">Repeat</keyword>
<evidence type="ECO:0000313" key="3">
    <source>
        <dbReference type="EMBL" id="PIT59252.1"/>
    </source>
</evidence>